<keyword evidence="1" id="KW-0732">Signal</keyword>
<feature type="chain" id="PRO_5033042232" description="DUF922 domain-containing protein" evidence="1">
    <location>
        <begin position="40"/>
        <end position="249"/>
    </location>
</feature>
<feature type="signal peptide" evidence="1">
    <location>
        <begin position="1"/>
        <end position="39"/>
    </location>
</feature>
<reference evidence="2 3" key="1">
    <citation type="submission" date="2020-04" db="EMBL/GenBank/DDBJ databases">
        <title>Ramlibacter sp. G-1-2-2 isolated from soil.</title>
        <authorList>
            <person name="Dahal R.H."/>
        </authorList>
    </citation>
    <scope>NUCLEOTIDE SEQUENCE [LARGE SCALE GENOMIC DNA]</scope>
    <source>
        <strain evidence="2 3">G-1-2-2</strain>
    </source>
</reference>
<evidence type="ECO:0000313" key="3">
    <source>
        <dbReference type="Proteomes" id="UP000541185"/>
    </source>
</evidence>
<dbReference type="Proteomes" id="UP000541185">
    <property type="component" value="Unassembled WGS sequence"/>
</dbReference>
<evidence type="ECO:0008006" key="4">
    <source>
        <dbReference type="Google" id="ProtNLM"/>
    </source>
</evidence>
<evidence type="ECO:0000256" key="1">
    <source>
        <dbReference type="SAM" id="SignalP"/>
    </source>
</evidence>
<protein>
    <recommendedName>
        <fullName evidence="4">DUF922 domain-containing protein</fullName>
    </recommendedName>
</protein>
<gene>
    <name evidence="2" type="ORF">HHL11_25600</name>
</gene>
<evidence type="ECO:0000313" key="2">
    <source>
        <dbReference type="EMBL" id="NML47147.1"/>
    </source>
</evidence>
<proteinExistence type="predicted"/>
<dbReference type="AlphaFoldDB" id="A0A848H9H5"/>
<organism evidence="2 3">
    <name type="scientific">Ramlibacter agri</name>
    <dbReference type="NCBI Taxonomy" id="2728837"/>
    <lineage>
        <taxon>Bacteria</taxon>
        <taxon>Pseudomonadati</taxon>
        <taxon>Pseudomonadota</taxon>
        <taxon>Betaproteobacteria</taxon>
        <taxon>Burkholderiales</taxon>
        <taxon>Comamonadaceae</taxon>
        <taxon>Ramlibacter</taxon>
    </lineage>
</organism>
<accession>A0A848H9H5</accession>
<keyword evidence="3" id="KW-1185">Reference proteome</keyword>
<dbReference type="EMBL" id="JABBFX010000003">
    <property type="protein sequence ID" value="NML47147.1"/>
    <property type="molecule type" value="Genomic_DNA"/>
</dbReference>
<comment type="caution">
    <text evidence="2">The sequence shown here is derived from an EMBL/GenBank/DDBJ whole genome shotgun (WGS) entry which is preliminary data.</text>
</comment>
<sequence length="249" mass="27067">MSETACVAIRMRPGTITALPMRAAVLMALAMSSGFAAHASDSFQLQCEHRLPAGELVFDYKPGEVSYDNSAGMLELTGKSGSMKRNRVTLGTTDFELAYTAHVSTRPLKEGRTGKACGRMLGWVELQLAPHRISVAKELPAGSCAYAHVAEHEMKHVAINERHLQAVAAEMTARAARQVARRTFIGSEAELRSQMAKYVTNSWIPEVKAAMNKVAAQHDKLDTPEEYARNETVCGGAIVPIAREALARD</sequence>
<name>A0A848H9H5_9BURK</name>
<dbReference type="RefSeq" id="WP_169421441.1">
    <property type="nucleotide sequence ID" value="NZ_JABBFX010000003.1"/>
</dbReference>